<evidence type="ECO:0000256" key="1">
    <source>
        <dbReference type="ARBA" id="ARBA00022649"/>
    </source>
</evidence>
<dbReference type="Proteomes" id="UP000320876">
    <property type="component" value="Unassembled WGS sequence"/>
</dbReference>
<evidence type="ECO:0000256" key="2">
    <source>
        <dbReference type="ARBA" id="ARBA00022722"/>
    </source>
</evidence>
<sequence>MTAVLDASAMLALLRTEPGHEQVAQLLPGSVISAINYSEVVQKLTQLGSTTAEDDTAALVALGATVAPFDTTAAINAARLWPATRAAGLSLADRACLGLAADLAGGLAVTADRAWARLDLAVPVRLIR</sequence>
<dbReference type="CDD" id="cd18682">
    <property type="entry name" value="PIN_VapC-like"/>
    <property type="match status" value="1"/>
</dbReference>
<proteinExistence type="inferred from homology"/>
<keyword evidence="5 6" id="KW-0460">Magnesium</keyword>
<dbReference type="OrthoDB" id="286092at2"/>
<keyword evidence="3 6" id="KW-0479">Metal-binding</keyword>
<keyword evidence="6" id="KW-0800">Toxin</keyword>
<dbReference type="EC" id="3.1.-.-" evidence="6"/>
<comment type="similarity">
    <text evidence="6">Belongs to the PINc/VapC protein family.</text>
</comment>
<keyword evidence="2 6" id="KW-0540">Nuclease</keyword>
<dbReference type="InterPro" id="IPR022907">
    <property type="entry name" value="VapC_family"/>
</dbReference>
<dbReference type="Pfam" id="PF01850">
    <property type="entry name" value="PIN"/>
    <property type="match status" value="1"/>
</dbReference>
<keyword evidence="9" id="KW-1185">Reference proteome</keyword>
<dbReference type="GO" id="GO:0090729">
    <property type="term" value="F:toxin activity"/>
    <property type="evidence" value="ECO:0007669"/>
    <property type="project" value="UniProtKB-KW"/>
</dbReference>
<evidence type="ECO:0000313" key="9">
    <source>
        <dbReference type="Proteomes" id="UP000320876"/>
    </source>
</evidence>
<dbReference type="InterPro" id="IPR029060">
    <property type="entry name" value="PIN-like_dom_sf"/>
</dbReference>
<evidence type="ECO:0000313" key="8">
    <source>
        <dbReference type="EMBL" id="TQJ04897.1"/>
    </source>
</evidence>
<feature type="binding site" evidence="6">
    <location>
        <position position="93"/>
    </location>
    <ligand>
        <name>Mg(2+)</name>
        <dbReference type="ChEBI" id="CHEBI:18420"/>
    </ligand>
</feature>
<dbReference type="GO" id="GO:0016787">
    <property type="term" value="F:hydrolase activity"/>
    <property type="evidence" value="ECO:0007669"/>
    <property type="project" value="UniProtKB-KW"/>
</dbReference>
<feature type="binding site" evidence="6">
    <location>
        <position position="6"/>
    </location>
    <ligand>
        <name>Mg(2+)</name>
        <dbReference type="ChEBI" id="CHEBI:18420"/>
    </ligand>
</feature>
<evidence type="ECO:0000256" key="6">
    <source>
        <dbReference type="HAMAP-Rule" id="MF_00265"/>
    </source>
</evidence>
<dbReference type="InterPro" id="IPR002716">
    <property type="entry name" value="PIN_dom"/>
</dbReference>
<comment type="caution">
    <text evidence="8">The sequence shown here is derived from an EMBL/GenBank/DDBJ whole genome shotgun (WGS) entry which is preliminary data.</text>
</comment>
<evidence type="ECO:0000256" key="3">
    <source>
        <dbReference type="ARBA" id="ARBA00022723"/>
    </source>
</evidence>
<keyword evidence="1 6" id="KW-1277">Toxin-antitoxin system</keyword>
<dbReference type="EMBL" id="VFML01000001">
    <property type="protein sequence ID" value="TQJ04897.1"/>
    <property type="molecule type" value="Genomic_DNA"/>
</dbReference>
<dbReference type="GO" id="GO:0004540">
    <property type="term" value="F:RNA nuclease activity"/>
    <property type="evidence" value="ECO:0007669"/>
    <property type="project" value="InterPro"/>
</dbReference>
<comment type="function">
    <text evidence="6">Toxic component of a toxin-antitoxin (TA) system. An RNase.</text>
</comment>
<dbReference type="GO" id="GO:0000287">
    <property type="term" value="F:magnesium ion binding"/>
    <property type="evidence" value="ECO:0007669"/>
    <property type="project" value="UniProtKB-UniRule"/>
</dbReference>
<keyword evidence="4 6" id="KW-0378">Hydrolase</keyword>
<organism evidence="8 9">
    <name type="scientific">Amycolatopsis cihanbeyliensis</name>
    <dbReference type="NCBI Taxonomy" id="1128664"/>
    <lineage>
        <taxon>Bacteria</taxon>
        <taxon>Bacillati</taxon>
        <taxon>Actinomycetota</taxon>
        <taxon>Actinomycetes</taxon>
        <taxon>Pseudonocardiales</taxon>
        <taxon>Pseudonocardiaceae</taxon>
        <taxon>Amycolatopsis</taxon>
    </lineage>
</organism>
<protein>
    <recommendedName>
        <fullName evidence="6">Ribonuclease VapC</fullName>
        <shortName evidence="6">RNase VapC</shortName>
        <ecNumber evidence="6">3.1.-.-</ecNumber>
    </recommendedName>
    <alternativeName>
        <fullName evidence="6">Toxin VapC</fullName>
    </alternativeName>
</protein>
<dbReference type="RefSeq" id="WP_142000515.1">
    <property type="nucleotide sequence ID" value="NZ_VFML01000001.1"/>
</dbReference>
<gene>
    <name evidence="6" type="primary">vapC</name>
    <name evidence="8" type="ORF">FB471_4707</name>
</gene>
<dbReference type="AlphaFoldDB" id="A0A542DPB1"/>
<evidence type="ECO:0000259" key="7">
    <source>
        <dbReference type="Pfam" id="PF01850"/>
    </source>
</evidence>
<evidence type="ECO:0000256" key="4">
    <source>
        <dbReference type="ARBA" id="ARBA00022801"/>
    </source>
</evidence>
<dbReference type="Gene3D" id="3.40.50.1010">
    <property type="entry name" value="5'-nuclease"/>
    <property type="match status" value="1"/>
</dbReference>
<accession>A0A542DPB1</accession>
<name>A0A542DPB1_AMYCI</name>
<dbReference type="SUPFAM" id="SSF88723">
    <property type="entry name" value="PIN domain-like"/>
    <property type="match status" value="1"/>
</dbReference>
<comment type="cofactor">
    <cofactor evidence="6">
        <name>Mg(2+)</name>
        <dbReference type="ChEBI" id="CHEBI:18420"/>
    </cofactor>
</comment>
<dbReference type="HAMAP" id="MF_00265">
    <property type="entry name" value="VapC_Nob1"/>
    <property type="match status" value="1"/>
</dbReference>
<evidence type="ECO:0000256" key="5">
    <source>
        <dbReference type="ARBA" id="ARBA00022842"/>
    </source>
</evidence>
<reference evidence="8 9" key="1">
    <citation type="submission" date="2019-06" db="EMBL/GenBank/DDBJ databases">
        <title>Sequencing the genomes of 1000 actinobacteria strains.</title>
        <authorList>
            <person name="Klenk H.-P."/>
        </authorList>
    </citation>
    <scope>NUCLEOTIDE SEQUENCE [LARGE SCALE GENOMIC DNA]</scope>
    <source>
        <strain evidence="8 9">DSM 45679</strain>
    </source>
</reference>
<feature type="domain" description="PIN" evidence="7">
    <location>
        <begin position="4"/>
        <end position="119"/>
    </location>
</feature>